<proteinExistence type="predicted"/>
<feature type="non-terminal residue" evidence="1">
    <location>
        <position position="1"/>
    </location>
</feature>
<dbReference type="AlphaFoldDB" id="A0A0F9GRD7"/>
<reference evidence="1" key="1">
    <citation type="journal article" date="2015" name="Nature">
        <title>Complex archaea that bridge the gap between prokaryotes and eukaryotes.</title>
        <authorList>
            <person name="Spang A."/>
            <person name="Saw J.H."/>
            <person name="Jorgensen S.L."/>
            <person name="Zaremba-Niedzwiedzka K."/>
            <person name="Martijn J."/>
            <person name="Lind A.E."/>
            <person name="van Eijk R."/>
            <person name="Schleper C."/>
            <person name="Guy L."/>
            <person name="Ettema T.J."/>
        </authorList>
    </citation>
    <scope>NUCLEOTIDE SEQUENCE</scope>
</reference>
<organism evidence="1">
    <name type="scientific">marine sediment metagenome</name>
    <dbReference type="NCBI Taxonomy" id="412755"/>
    <lineage>
        <taxon>unclassified sequences</taxon>
        <taxon>metagenomes</taxon>
        <taxon>ecological metagenomes</taxon>
    </lineage>
</organism>
<sequence length="46" mass="4544">NLLNTRASPAHGGVAVVVGKGSRTGPIVAAGLLISSIVHNARIVSI</sequence>
<comment type="caution">
    <text evidence="1">The sequence shown here is derived from an EMBL/GenBank/DDBJ whole genome shotgun (WGS) entry which is preliminary data.</text>
</comment>
<evidence type="ECO:0000313" key="1">
    <source>
        <dbReference type="EMBL" id="KKM01325.1"/>
    </source>
</evidence>
<dbReference type="EMBL" id="LAZR01017226">
    <property type="protein sequence ID" value="KKM01325.1"/>
    <property type="molecule type" value="Genomic_DNA"/>
</dbReference>
<protein>
    <submittedName>
        <fullName evidence="1">Uncharacterized protein</fullName>
    </submittedName>
</protein>
<name>A0A0F9GRD7_9ZZZZ</name>
<accession>A0A0F9GRD7</accession>
<gene>
    <name evidence="1" type="ORF">LCGC14_1795500</name>
</gene>